<dbReference type="EMBL" id="LAIR01000002">
    <property type="protein sequence ID" value="KNX39293.1"/>
    <property type="molecule type" value="Genomic_DNA"/>
</dbReference>
<comment type="caution">
    <text evidence="1">The sequence shown here is derived from an EMBL/GenBank/DDBJ whole genome shotgun (WGS) entry which is preliminary data.</text>
</comment>
<dbReference type="STRING" id="1631356.VV01_07695"/>
<organism evidence="1 2">
    <name type="scientific">Luteipulveratus halotolerans</name>
    <dbReference type="NCBI Taxonomy" id="1631356"/>
    <lineage>
        <taxon>Bacteria</taxon>
        <taxon>Bacillati</taxon>
        <taxon>Actinomycetota</taxon>
        <taxon>Actinomycetes</taxon>
        <taxon>Micrococcales</taxon>
        <taxon>Dermacoccaceae</taxon>
        <taxon>Luteipulveratus</taxon>
    </lineage>
</organism>
<dbReference type="InterPro" id="IPR022292">
    <property type="entry name" value="CHP03843"/>
</dbReference>
<dbReference type="PATRIC" id="fig|1631356.3.peg.1489"/>
<dbReference type="Proteomes" id="UP000037397">
    <property type="component" value="Unassembled WGS sequence"/>
</dbReference>
<gene>
    <name evidence="1" type="ORF">VV01_07695</name>
</gene>
<sequence>MDLLSTGEIEIEGQLVDASNLALRVRVGTGDTRAAAVYKPIRGERELWDFPDGHLAGREVATFLIARAGGWPHIPETVLRDGPLGPGSLQRWVGPLEPQEPISLIRLDPVREVPPSYLPVVALELEGDGPVAVSHADDPRLASLAVLDAVLNNADRKGSHLIEDDRRLWAIDHGITLHTDPKLRTVLWGWAGDPIPEDDLGRLHDLVAALDDTLASELAPLLTGDEVEALRHRAHRLLRQGTFPEPPEARTPLPWPLW</sequence>
<evidence type="ECO:0008006" key="3">
    <source>
        <dbReference type="Google" id="ProtNLM"/>
    </source>
</evidence>
<keyword evidence="2" id="KW-1185">Reference proteome</keyword>
<name>A0A0L6CP28_9MICO</name>
<reference evidence="2" key="1">
    <citation type="submission" date="2015-03" db="EMBL/GenBank/DDBJ databases">
        <title>Luteipulveratus halotolerans sp. nov., a novel actinobacterium (Dermacoccaceae) from Sarawak, Malaysia.</title>
        <authorList>
            <person name="Juboi H."/>
            <person name="Basik A."/>
            <person name="Shamsul S.S."/>
            <person name="Arnold P."/>
            <person name="Schmitt E.K."/>
            <person name="Sanglier J.-J."/>
            <person name="Yeo T."/>
        </authorList>
    </citation>
    <scope>NUCLEOTIDE SEQUENCE [LARGE SCALE GENOMIC DNA]</scope>
    <source>
        <strain evidence="2">C296001</strain>
    </source>
</reference>
<proteinExistence type="predicted"/>
<protein>
    <recommendedName>
        <fullName evidence="3">Phosphatidylinositol kinase</fullName>
    </recommendedName>
</protein>
<dbReference type="AlphaFoldDB" id="A0A0L6CP28"/>
<evidence type="ECO:0000313" key="1">
    <source>
        <dbReference type="EMBL" id="KNX39293.1"/>
    </source>
</evidence>
<dbReference type="NCBIfam" id="TIGR03843">
    <property type="entry name" value="SCO1664 family protein"/>
    <property type="match status" value="1"/>
</dbReference>
<accession>A0A0L6CP28</accession>
<evidence type="ECO:0000313" key="2">
    <source>
        <dbReference type="Proteomes" id="UP000037397"/>
    </source>
</evidence>